<feature type="region of interest" description="Disordered" evidence="2">
    <location>
        <begin position="1"/>
        <end position="143"/>
    </location>
</feature>
<keyword evidence="1" id="KW-0175">Coiled coil</keyword>
<reference evidence="4" key="1">
    <citation type="submission" date="2017-12" db="EMBL/GenBank/DDBJ databases">
        <authorList>
            <consortium name="DOE Joint Genome Institute"/>
            <person name="Mondo S.J."/>
            <person name="Kjaerbolling I."/>
            <person name="Vesth T.C."/>
            <person name="Frisvad J.C."/>
            <person name="Nybo J.L."/>
            <person name="Theobald S."/>
            <person name="Kuo A."/>
            <person name="Bowyer P."/>
            <person name="Matsuda Y."/>
            <person name="Lyhne E.K."/>
            <person name="Kogle M.E."/>
            <person name="Clum A."/>
            <person name="Lipzen A."/>
            <person name="Salamov A."/>
            <person name="Ngan C.Y."/>
            <person name="Daum C."/>
            <person name="Chiniquy J."/>
            <person name="Barry K."/>
            <person name="LaButti K."/>
            <person name="Haridas S."/>
            <person name="Simmons B.A."/>
            <person name="Magnuson J.K."/>
            <person name="Mortensen U.H."/>
            <person name="Larsen T.O."/>
            <person name="Grigoriev I.V."/>
            <person name="Baker S.E."/>
            <person name="Andersen M.R."/>
            <person name="Nordberg H.P."/>
            <person name="Cantor M.N."/>
            <person name="Hua S.X."/>
        </authorList>
    </citation>
    <scope>NUCLEOTIDE SEQUENCE [LARGE SCALE GENOMIC DNA]</scope>
    <source>
        <strain evidence="4">IBT 19404</strain>
    </source>
</reference>
<feature type="compositionally biased region" description="Basic and acidic residues" evidence="2">
    <location>
        <begin position="54"/>
        <end position="64"/>
    </location>
</feature>
<dbReference type="OrthoDB" id="4152802at2759"/>
<feature type="compositionally biased region" description="Polar residues" evidence="2">
    <location>
        <begin position="72"/>
        <end position="83"/>
    </location>
</feature>
<feature type="compositionally biased region" description="Basic and acidic residues" evidence="2">
    <location>
        <begin position="677"/>
        <end position="686"/>
    </location>
</feature>
<feature type="compositionally biased region" description="Low complexity" evidence="2">
    <location>
        <begin position="421"/>
        <end position="430"/>
    </location>
</feature>
<feature type="coiled-coil region" evidence="1">
    <location>
        <begin position="286"/>
        <end position="321"/>
    </location>
</feature>
<keyword evidence="4" id="KW-1185">Reference proteome</keyword>
<dbReference type="AlphaFoldDB" id="A0A2J5HHR0"/>
<feature type="compositionally biased region" description="Basic and acidic residues" evidence="2">
    <location>
        <begin position="597"/>
        <end position="606"/>
    </location>
</feature>
<evidence type="ECO:0000313" key="3">
    <source>
        <dbReference type="EMBL" id="PLN76551.1"/>
    </source>
</evidence>
<feature type="region of interest" description="Disordered" evidence="2">
    <location>
        <begin position="412"/>
        <end position="622"/>
    </location>
</feature>
<sequence length="781" mass="87666">MAIWPFGRKNKRHTIQVDAPAAGESAVPQEPRLSLDGRKPSRKNSKRQKNRHVQPVEDFSHPLHDALPPPRSVTSPPLTSNSEQLHRKELYGRAASHIGHISDGYTSRSTVNHDHLQQTRTSSVRRSKRGDGSPAVLKKRLSKRKAYEIAREREIRLMASTPIDIPRRSTLPSEDFSMETPRGRLYNRRSDRELSETNLSLRDSTASSLSEFSESYKFKVNGFSAWTPRPVIRYVEAPRIQTARSQKTIDSGRKEKIPVVSASEENLYTKKRINRLADGLDAGALRELLERDRRRTERQKIEDQERLHRKLQRAADRQRAEAELNGNQTISEVPRGQVQIQSLEEADETGQDAASKENKDQATGIRVPSESWLHDSKDQTQSRYESMESVHVIGNIDDSSIREPKLGLRRSFAPSQDMGMSRSTLSPSHSPSRRGFHSPTPSQVYGIGRESTSDVSRTVDSERRLSDNGSGRINTISSIFRRGSSRLKRRYRERFQDRSPEPSNASHESFFKVPTPTSAPPQPIPAKPYMRTGTIKRSQSKFTEHLGDEPLSPPDSRIQSPDIPEEPADASEPGNGKIGFAARSQYPILGSESDLQDSSKDRHRSWAGEILEDDMDNDNVPLSQSLASIDSEGSWMSGQFLRRISQRKSNQARASVNSSRNVLVEAVPTGDTVSGKENIDRSDSRQEVSGARTNATGAQEPDFEMIHPAEAEEAEETWHDHIAKRPILVNPVVRPKSNSGMLKDVQSLSPITTNEEFSPIEEHSAEIFEAPVDEHETGLAR</sequence>
<gene>
    <name evidence="3" type="ORF">BDW42DRAFT_178440</name>
</gene>
<feature type="compositionally biased region" description="Basic and acidic residues" evidence="2">
    <location>
        <begin position="457"/>
        <end position="466"/>
    </location>
</feature>
<organism evidence="3 4">
    <name type="scientific">Aspergillus taichungensis</name>
    <dbReference type="NCBI Taxonomy" id="482145"/>
    <lineage>
        <taxon>Eukaryota</taxon>
        <taxon>Fungi</taxon>
        <taxon>Dikarya</taxon>
        <taxon>Ascomycota</taxon>
        <taxon>Pezizomycotina</taxon>
        <taxon>Eurotiomycetes</taxon>
        <taxon>Eurotiomycetidae</taxon>
        <taxon>Eurotiales</taxon>
        <taxon>Aspergillaceae</taxon>
        <taxon>Aspergillus</taxon>
        <taxon>Aspergillus subgen. Circumdati</taxon>
    </lineage>
</organism>
<evidence type="ECO:0000256" key="1">
    <source>
        <dbReference type="SAM" id="Coils"/>
    </source>
</evidence>
<feature type="compositionally biased region" description="Pro residues" evidence="2">
    <location>
        <begin position="517"/>
        <end position="526"/>
    </location>
</feature>
<feature type="compositionally biased region" description="Basic and acidic residues" evidence="2">
    <location>
        <begin position="372"/>
        <end position="385"/>
    </location>
</feature>
<accession>A0A2J5HHR0</accession>
<feature type="compositionally biased region" description="Polar residues" evidence="2">
    <location>
        <begin position="467"/>
        <end position="478"/>
    </location>
</feature>
<protein>
    <submittedName>
        <fullName evidence="3">Uncharacterized protein</fullName>
    </submittedName>
</protein>
<feature type="compositionally biased region" description="Basic residues" evidence="2">
    <location>
        <begin position="40"/>
        <end position="52"/>
    </location>
</feature>
<name>A0A2J5HHR0_9EURO</name>
<dbReference type="EMBL" id="KZ559615">
    <property type="protein sequence ID" value="PLN76551.1"/>
    <property type="molecule type" value="Genomic_DNA"/>
</dbReference>
<dbReference type="Proteomes" id="UP000235023">
    <property type="component" value="Unassembled WGS sequence"/>
</dbReference>
<evidence type="ECO:0000256" key="2">
    <source>
        <dbReference type="SAM" id="MobiDB-lite"/>
    </source>
</evidence>
<proteinExistence type="predicted"/>
<feature type="region of interest" description="Disordered" evidence="2">
    <location>
        <begin position="667"/>
        <end position="703"/>
    </location>
</feature>
<evidence type="ECO:0000313" key="4">
    <source>
        <dbReference type="Proteomes" id="UP000235023"/>
    </source>
</evidence>
<feature type="compositionally biased region" description="Basic residues" evidence="2">
    <location>
        <begin position="483"/>
        <end position="492"/>
    </location>
</feature>
<feature type="region of interest" description="Disordered" evidence="2">
    <location>
        <begin position="344"/>
        <end position="385"/>
    </location>
</feature>